<reference evidence="2 3" key="1">
    <citation type="submission" date="2021-01" db="EMBL/GenBank/DDBJ databases">
        <title>Whole genome shotgun sequence of Catellatospora citrea NBRC 14495.</title>
        <authorList>
            <person name="Komaki H."/>
            <person name="Tamura T."/>
        </authorList>
    </citation>
    <scope>NUCLEOTIDE SEQUENCE [LARGE SCALE GENOMIC DNA]</scope>
    <source>
        <strain evidence="2 3">NBRC 14495</strain>
    </source>
</reference>
<accession>A0A8J3KTN0</accession>
<evidence type="ECO:0000256" key="1">
    <source>
        <dbReference type="SAM" id="MobiDB-lite"/>
    </source>
</evidence>
<organism evidence="2 3">
    <name type="scientific">Catellatospora citrea</name>
    <dbReference type="NCBI Taxonomy" id="53366"/>
    <lineage>
        <taxon>Bacteria</taxon>
        <taxon>Bacillati</taxon>
        <taxon>Actinomycetota</taxon>
        <taxon>Actinomycetes</taxon>
        <taxon>Micromonosporales</taxon>
        <taxon>Micromonosporaceae</taxon>
        <taxon>Catellatospora</taxon>
    </lineage>
</organism>
<comment type="caution">
    <text evidence="2">The sequence shown here is derived from an EMBL/GenBank/DDBJ whole genome shotgun (WGS) entry which is preliminary data.</text>
</comment>
<dbReference type="EMBL" id="BONH01000080">
    <property type="protein sequence ID" value="GIG03219.1"/>
    <property type="molecule type" value="Genomic_DNA"/>
</dbReference>
<keyword evidence="3" id="KW-1185">Reference proteome</keyword>
<proteinExistence type="predicted"/>
<evidence type="ECO:0000313" key="2">
    <source>
        <dbReference type="EMBL" id="GIG03219.1"/>
    </source>
</evidence>
<sequence length="52" mass="5499">MAPPTPVKPGDPAETCRGKRLNVTFTVRLDDAGNVIGQPTATAQDPDEQPQP</sequence>
<dbReference type="Proteomes" id="UP000659904">
    <property type="component" value="Unassembled WGS sequence"/>
</dbReference>
<name>A0A8J3KTN0_9ACTN</name>
<evidence type="ECO:0000313" key="3">
    <source>
        <dbReference type="Proteomes" id="UP000659904"/>
    </source>
</evidence>
<dbReference type="AlphaFoldDB" id="A0A8J3KTN0"/>
<dbReference type="RefSeq" id="WP_170213392.1">
    <property type="nucleotide sequence ID" value="NZ_BONH01000080.1"/>
</dbReference>
<protein>
    <submittedName>
        <fullName evidence="2">Uncharacterized protein</fullName>
    </submittedName>
</protein>
<gene>
    <name evidence="2" type="ORF">Cci01nite_83120</name>
</gene>
<feature type="region of interest" description="Disordered" evidence="1">
    <location>
        <begin position="32"/>
        <end position="52"/>
    </location>
</feature>